<dbReference type="InterPro" id="IPR027417">
    <property type="entry name" value="P-loop_NTPase"/>
</dbReference>
<dbReference type="Gene3D" id="3.40.50.300">
    <property type="entry name" value="P-loop containing nucleotide triphosphate hydrolases"/>
    <property type="match status" value="1"/>
</dbReference>
<dbReference type="WBParaSite" id="MBELARI_LOCUS2118">
    <property type="protein sequence ID" value="MBELARI_LOCUS2118"/>
    <property type="gene ID" value="MBELARI_LOCUS2118"/>
</dbReference>
<evidence type="ECO:0000313" key="2">
    <source>
        <dbReference type="WBParaSite" id="MBELARI_LOCUS2118"/>
    </source>
</evidence>
<protein>
    <submittedName>
        <fullName evidence="2">Uncharacterized protein</fullName>
    </submittedName>
</protein>
<accession>A0AAF3F3W0</accession>
<organism evidence="1 2">
    <name type="scientific">Mesorhabditis belari</name>
    <dbReference type="NCBI Taxonomy" id="2138241"/>
    <lineage>
        <taxon>Eukaryota</taxon>
        <taxon>Metazoa</taxon>
        <taxon>Ecdysozoa</taxon>
        <taxon>Nematoda</taxon>
        <taxon>Chromadorea</taxon>
        <taxon>Rhabditida</taxon>
        <taxon>Rhabditina</taxon>
        <taxon>Rhabditomorpha</taxon>
        <taxon>Rhabditoidea</taxon>
        <taxon>Rhabditidae</taxon>
        <taxon>Mesorhabditinae</taxon>
        <taxon>Mesorhabditis</taxon>
    </lineage>
</organism>
<evidence type="ECO:0000313" key="1">
    <source>
        <dbReference type="Proteomes" id="UP000887575"/>
    </source>
</evidence>
<proteinExistence type="predicted"/>
<dbReference type="Proteomes" id="UP000887575">
    <property type="component" value="Unassembled WGS sequence"/>
</dbReference>
<keyword evidence="1" id="KW-1185">Reference proteome</keyword>
<dbReference type="AlphaFoldDB" id="A0AAF3F3W0"/>
<name>A0AAF3F3W0_9BILA</name>
<sequence>MQERGELLQLIEITSDGESRLNERVLGELCRVIGDKPHFVILVRNALQGCGLKAGNAYLQRVQQTMNSVENLGKMMNVLMNGFDRVECFLAPTPGSKVANADGAIAAEDCEKEFLNSLCELANYMISDLEPKTFKDVPLTGKTLMNYVKQLVTHIHIVHKETRGIGNAFEAISRLQFEKAKNSAIAWFNTECEALFARNGYQAMLPKLLAEELDRIKELTMKDYNAAPRFGNARNKAEYEKSFRESIEQKCQQKYEHNDQRYRDSKVATLIQEAYAKYEAEMRPDLALSLGDESRLQKIQQKHPVARSMALGHYDNGVSDLGNLSLIGQKREALSKMIDVK</sequence>
<dbReference type="PANTHER" id="PTHR10751">
    <property type="entry name" value="GUANYLATE BINDING PROTEIN"/>
    <property type="match status" value="1"/>
</dbReference>
<reference evidence="2" key="1">
    <citation type="submission" date="2024-02" db="UniProtKB">
        <authorList>
            <consortium name="WormBaseParasite"/>
        </authorList>
    </citation>
    <scope>IDENTIFICATION</scope>
</reference>